<accession>A0ABV7M9C9</accession>
<comment type="caution">
    <text evidence="1">The sequence shown here is derived from an EMBL/GenBank/DDBJ whole genome shotgun (WGS) entry which is preliminary data.</text>
</comment>
<evidence type="ECO:0000313" key="2">
    <source>
        <dbReference type="Proteomes" id="UP001595607"/>
    </source>
</evidence>
<protein>
    <submittedName>
        <fullName evidence="1">Uncharacterized protein</fullName>
    </submittedName>
</protein>
<dbReference type="Proteomes" id="UP001595607">
    <property type="component" value="Unassembled WGS sequence"/>
</dbReference>
<gene>
    <name evidence="1" type="ORF">ACFONP_03460</name>
</gene>
<proteinExistence type="predicted"/>
<reference evidence="2" key="1">
    <citation type="journal article" date="2019" name="Int. J. Syst. Evol. Microbiol.">
        <title>The Global Catalogue of Microorganisms (GCM) 10K type strain sequencing project: providing services to taxonomists for standard genome sequencing and annotation.</title>
        <authorList>
            <consortium name="The Broad Institute Genomics Platform"/>
            <consortium name="The Broad Institute Genome Sequencing Center for Infectious Disease"/>
            <person name="Wu L."/>
            <person name="Ma J."/>
        </authorList>
    </citation>
    <scope>NUCLEOTIDE SEQUENCE [LARGE SCALE GENOMIC DNA]</scope>
    <source>
        <strain evidence="2">KCTC 22245</strain>
    </source>
</reference>
<dbReference type="EMBL" id="JBHRVA010000002">
    <property type="protein sequence ID" value="MFC3301781.1"/>
    <property type="molecule type" value="Genomic_DNA"/>
</dbReference>
<dbReference type="RefSeq" id="WP_189573452.1">
    <property type="nucleotide sequence ID" value="NZ_BMXU01000001.1"/>
</dbReference>
<organism evidence="1 2">
    <name type="scientific">Parvularcula lutaonensis</name>
    <dbReference type="NCBI Taxonomy" id="491923"/>
    <lineage>
        <taxon>Bacteria</taxon>
        <taxon>Pseudomonadati</taxon>
        <taxon>Pseudomonadota</taxon>
        <taxon>Alphaproteobacteria</taxon>
        <taxon>Parvularculales</taxon>
        <taxon>Parvularculaceae</taxon>
        <taxon>Parvularcula</taxon>
    </lineage>
</organism>
<keyword evidence="2" id="KW-1185">Reference proteome</keyword>
<evidence type="ECO:0000313" key="1">
    <source>
        <dbReference type="EMBL" id="MFC3301781.1"/>
    </source>
</evidence>
<name>A0ABV7M9C9_9PROT</name>
<sequence>MNRLESSKRRFEAALAAVDKHLSGAAKAKADARKGLDLLDRVEKRAETAIKQLRDIIRQGEGSSHG</sequence>